<sequence length="223" mass="24342">MTSANFIPSTKPLPFELHPSSIQGTGAFAIRRIRKGTRIIEYLGERITQDEADVRYDDEGMGRHHTFLFNLDKRTVLDAGTIHNEARYINHSCAPNCQALIDKGHIYIYALTSIEPGEELVYDYGYERTPDMGPDAEALYVCRCGAPNCRGTILAPEKKAPARKKAASKSKAASKTQSKAVSKSKSRSKKDAGVKKAAGKKKSASGAGKAQKRAKSPSRKRAG</sequence>
<evidence type="ECO:0000256" key="2">
    <source>
        <dbReference type="ARBA" id="ARBA00022454"/>
    </source>
</evidence>
<dbReference type="PROSITE" id="PS50280">
    <property type="entry name" value="SET"/>
    <property type="match status" value="1"/>
</dbReference>
<keyword evidence="10" id="KW-1185">Reference proteome</keyword>
<feature type="compositionally biased region" description="Basic residues" evidence="6">
    <location>
        <begin position="210"/>
        <end position="223"/>
    </location>
</feature>
<dbReference type="SUPFAM" id="SSF82199">
    <property type="entry name" value="SET domain"/>
    <property type="match status" value="1"/>
</dbReference>
<dbReference type="EMBL" id="CP012109">
    <property type="protein sequence ID" value="AKQ67754.1"/>
    <property type="molecule type" value="Genomic_DNA"/>
</dbReference>
<dbReference type="Gene3D" id="2.170.270.10">
    <property type="entry name" value="SET domain"/>
    <property type="match status" value="1"/>
</dbReference>
<keyword evidence="4" id="KW-0808">Transferase</keyword>
<evidence type="ECO:0000256" key="5">
    <source>
        <dbReference type="ARBA" id="ARBA00022691"/>
    </source>
</evidence>
<dbReference type="GO" id="GO:0032259">
    <property type="term" value="P:methylation"/>
    <property type="evidence" value="ECO:0007669"/>
    <property type="project" value="UniProtKB-KW"/>
</dbReference>
<dbReference type="OrthoDB" id="9790349at2"/>
<dbReference type="InterPro" id="IPR046341">
    <property type="entry name" value="SET_dom_sf"/>
</dbReference>
<feature type="region of interest" description="Disordered" evidence="6">
    <location>
        <begin position="156"/>
        <end position="223"/>
    </location>
</feature>
<dbReference type="SMART" id="SM00317">
    <property type="entry name" value="SET"/>
    <property type="match status" value="1"/>
</dbReference>
<dbReference type="KEGG" id="mym:A176_004666"/>
<name>A0A0H4WY71_9BACT</name>
<evidence type="ECO:0000259" key="8">
    <source>
        <dbReference type="PROSITE" id="PS50868"/>
    </source>
</evidence>
<keyword evidence="2" id="KW-0158">Chromosome</keyword>
<keyword evidence="5" id="KW-0949">S-adenosyl-L-methionine</keyword>
<dbReference type="AlphaFoldDB" id="A0A0H4WY71"/>
<dbReference type="PATRIC" id="fig|1297742.4.peg.4712"/>
<reference evidence="9 10" key="1">
    <citation type="journal article" date="2016" name="PLoS ONE">
        <title>Complete Genome Sequence and Comparative Genomics of a Novel Myxobacterium Myxococcus hansupus.</title>
        <authorList>
            <person name="Sharma G."/>
            <person name="Narwani T."/>
            <person name="Subramanian S."/>
        </authorList>
    </citation>
    <scope>NUCLEOTIDE SEQUENCE [LARGE SCALE GENOMIC DNA]</scope>
    <source>
        <strain evidence="10">mixupus</strain>
    </source>
</reference>
<dbReference type="InterPro" id="IPR050777">
    <property type="entry name" value="SET2_Histone-Lys_MeTrsfase"/>
</dbReference>
<accession>A0A0H4WY71</accession>
<feature type="domain" description="Post-SET" evidence="8">
    <location>
        <begin position="138"/>
        <end position="154"/>
    </location>
</feature>
<dbReference type="InterPro" id="IPR001214">
    <property type="entry name" value="SET_dom"/>
</dbReference>
<dbReference type="RefSeq" id="WP_002637137.1">
    <property type="nucleotide sequence ID" value="NZ_CP012109.1"/>
</dbReference>
<organism evidence="9 10">
    <name type="scientific">Pseudomyxococcus hansupus</name>
    <dbReference type="NCBI Taxonomy" id="1297742"/>
    <lineage>
        <taxon>Bacteria</taxon>
        <taxon>Pseudomonadati</taxon>
        <taxon>Myxococcota</taxon>
        <taxon>Myxococcia</taxon>
        <taxon>Myxococcales</taxon>
        <taxon>Cystobacterineae</taxon>
        <taxon>Myxococcaceae</taxon>
        <taxon>Pseudomyxococcus</taxon>
    </lineage>
</organism>
<feature type="compositionally biased region" description="Low complexity" evidence="6">
    <location>
        <begin position="169"/>
        <end position="181"/>
    </location>
</feature>
<dbReference type="PROSITE" id="PS50868">
    <property type="entry name" value="POST_SET"/>
    <property type="match status" value="1"/>
</dbReference>
<dbReference type="PANTHER" id="PTHR22884">
    <property type="entry name" value="SET DOMAIN PROTEINS"/>
    <property type="match status" value="1"/>
</dbReference>
<protein>
    <submittedName>
        <fullName evidence="9">SET domain protein</fullName>
    </submittedName>
</protein>
<dbReference type="Proteomes" id="UP000009026">
    <property type="component" value="Chromosome"/>
</dbReference>
<dbReference type="eggNOG" id="COG2940">
    <property type="taxonomic scope" value="Bacteria"/>
</dbReference>
<comment type="subcellular location">
    <subcellularLocation>
        <location evidence="1">Chromosome</location>
    </subcellularLocation>
</comment>
<gene>
    <name evidence="9" type="ORF">A176_004666</name>
</gene>
<evidence type="ECO:0000259" key="7">
    <source>
        <dbReference type="PROSITE" id="PS50280"/>
    </source>
</evidence>
<evidence type="ECO:0000256" key="1">
    <source>
        <dbReference type="ARBA" id="ARBA00004286"/>
    </source>
</evidence>
<evidence type="ECO:0000256" key="4">
    <source>
        <dbReference type="ARBA" id="ARBA00022679"/>
    </source>
</evidence>
<evidence type="ECO:0000256" key="3">
    <source>
        <dbReference type="ARBA" id="ARBA00022603"/>
    </source>
</evidence>
<dbReference type="GO" id="GO:0005694">
    <property type="term" value="C:chromosome"/>
    <property type="evidence" value="ECO:0007669"/>
    <property type="project" value="UniProtKB-SubCell"/>
</dbReference>
<dbReference type="InterPro" id="IPR003616">
    <property type="entry name" value="Post-SET_dom"/>
</dbReference>
<evidence type="ECO:0000313" key="10">
    <source>
        <dbReference type="Proteomes" id="UP000009026"/>
    </source>
</evidence>
<keyword evidence="3" id="KW-0489">Methyltransferase</keyword>
<dbReference type="STRING" id="1297742.A176_004666"/>
<evidence type="ECO:0000313" key="9">
    <source>
        <dbReference type="EMBL" id="AKQ67754.1"/>
    </source>
</evidence>
<dbReference type="GO" id="GO:0008168">
    <property type="term" value="F:methyltransferase activity"/>
    <property type="evidence" value="ECO:0007669"/>
    <property type="project" value="UniProtKB-KW"/>
</dbReference>
<dbReference type="Pfam" id="PF00856">
    <property type="entry name" value="SET"/>
    <property type="match status" value="1"/>
</dbReference>
<proteinExistence type="predicted"/>
<evidence type="ECO:0000256" key="6">
    <source>
        <dbReference type="SAM" id="MobiDB-lite"/>
    </source>
</evidence>
<feature type="domain" description="SET" evidence="7">
    <location>
        <begin position="13"/>
        <end position="125"/>
    </location>
</feature>